<proteinExistence type="predicted"/>
<keyword evidence="1" id="KW-1133">Transmembrane helix</keyword>
<evidence type="ECO:0000256" key="1">
    <source>
        <dbReference type="SAM" id="Phobius"/>
    </source>
</evidence>
<dbReference type="InterPro" id="IPR035437">
    <property type="entry name" value="SNase_OB-fold_sf"/>
</dbReference>
<reference evidence="3 4" key="1">
    <citation type="submission" date="2016-04" db="EMBL/GenBank/DDBJ databases">
        <title>Draft genome sequence of freshwater magnetotactic bacteria Magnetospirillum marisnigri SP-1 and Magnetospirillum moscoviense BB-1.</title>
        <authorList>
            <person name="Koziaeva V."/>
            <person name="Dziuba M.V."/>
            <person name="Ivanov T.M."/>
            <person name="Kuznetsov B."/>
            <person name="Grouzdev D.S."/>
        </authorList>
    </citation>
    <scope>NUCLEOTIDE SEQUENCE [LARGE SCALE GENOMIC DNA]</scope>
    <source>
        <strain evidence="3 4">BB-1</strain>
    </source>
</reference>
<keyword evidence="1" id="KW-0472">Membrane</keyword>
<evidence type="ECO:0000313" key="4">
    <source>
        <dbReference type="Proteomes" id="UP000078543"/>
    </source>
</evidence>
<feature type="domain" description="TNase-like" evidence="2">
    <location>
        <begin position="71"/>
        <end position="149"/>
    </location>
</feature>
<dbReference type="AlphaFoldDB" id="A0A178N0E3"/>
<protein>
    <recommendedName>
        <fullName evidence="2">TNase-like domain-containing protein</fullName>
    </recommendedName>
</protein>
<keyword evidence="1" id="KW-0812">Transmembrane</keyword>
<name>A0A178N0E3_9PROT</name>
<dbReference type="EMBL" id="LWQU01000004">
    <property type="protein sequence ID" value="OAN67989.1"/>
    <property type="molecule type" value="Genomic_DNA"/>
</dbReference>
<dbReference type="Gene3D" id="2.40.50.90">
    <property type="match status" value="1"/>
</dbReference>
<evidence type="ECO:0000313" key="3">
    <source>
        <dbReference type="EMBL" id="OAN67989.1"/>
    </source>
</evidence>
<gene>
    <name evidence="3" type="ORF">A6A05_18110</name>
</gene>
<sequence>MASGRREGPAMKLGKFMIQIITIAAFVGMAVKLFTVVSMASPQATPARILWVIDGDTYQVSHAGAPAGEPVRARHFDTPEKGDRARCEAERVRSAEAAAFVRTLLPRGSLVLLSDIGRDRYGRLLATVTLEDGRDLAGQVIGAELALPYEGGRKQGWCGLGRSP</sequence>
<comment type="caution">
    <text evidence="3">The sequence shown here is derived from an EMBL/GenBank/DDBJ whole genome shotgun (WGS) entry which is preliminary data.</text>
</comment>
<dbReference type="Proteomes" id="UP000078543">
    <property type="component" value="Unassembled WGS sequence"/>
</dbReference>
<dbReference type="SUPFAM" id="SSF50199">
    <property type="entry name" value="Staphylococcal nuclease"/>
    <property type="match status" value="1"/>
</dbReference>
<feature type="transmembrane region" description="Helical" evidence="1">
    <location>
        <begin position="20"/>
        <end position="40"/>
    </location>
</feature>
<dbReference type="InterPro" id="IPR016071">
    <property type="entry name" value="Staphylococal_nuclease_OB-fold"/>
</dbReference>
<accession>A0A178N0E3</accession>
<keyword evidence="4" id="KW-1185">Reference proteome</keyword>
<dbReference type="STRING" id="1437059.A6A05_18110"/>
<organism evidence="3 4">
    <name type="scientific">Magnetospirillum moscoviense</name>
    <dbReference type="NCBI Taxonomy" id="1437059"/>
    <lineage>
        <taxon>Bacteria</taxon>
        <taxon>Pseudomonadati</taxon>
        <taxon>Pseudomonadota</taxon>
        <taxon>Alphaproteobacteria</taxon>
        <taxon>Rhodospirillales</taxon>
        <taxon>Rhodospirillaceae</taxon>
        <taxon>Magnetospirillum</taxon>
    </lineage>
</organism>
<evidence type="ECO:0000259" key="2">
    <source>
        <dbReference type="Pfam" id="PF00565"/>
    </source>
</evidence>
<dbReference type="Pfam" id="PF00565">
    <property type="entry name" value="SNase"/>
    <property type="match status" value="1"/>
</dbReference>